<dbReference type="InterPro" id="IPR052926">
    <property type="entry name" value="Metallo-beta-lactamase_dom"/>
</dbReference>
<dbReference type="Gene3D" id="3.60.15.10">
    <property type="entry name" value="Ribonuclease Z/Hydroxyacylglutathione hydrolase-like"/>
    <property type="match status" value="1"/>
</dbReference>
<evidence type="ECO:0000259" key="1">
    <source>
        <dbReference type="SMART" id="SM00849"/>
    </source>
</evidence>
<proteinExistence type="predicted"/>
<gene>
    <name evidence="2" type="ORF">ENF72_02560</name>
</gene>
<comment type="caution">
    <text evidence="2">The sequence shown here is derived from an EMBL/GenBank/DDBJ whole genome shotgun (WGS) entry which is preliminary data.</text>
</comment>
<dbReference type="PANTHER" id="PTHR13754">
    <property type="entry name" value="METALLO-BETA-LACTAMASE SUPERFAMILY PROTEIN"/>
    <property type="match status" value="1"/>
</dbReference>
<evidence type="ECO:0000313" key="2">
    <source>
        <dbReference type="EMBL" id="HDD31492.1"/>
    </source>
</evidence>
<dbReference type="InterPro" id="IPR001279">
    <property type="entry name" value="Metallo-B-lactamas"/>
</dbReference>
<organism evidence="2">
    <name type="scientific">Thermococcus litoralis</name>
    <dbReference type="NCBI Taxonomy" id="2265"/>
    <lineage>
        <taxon>Archaea</taxon>
        <taxon>Methanobacteriati</taxon>
        <taxon>Methanobacteriota</taxon>
        <taxon>Thermococci</taxon>
        <taxon>Thermococcales</taxon>
        <taxon>Thermococcaceae</taxon>
        <taxon>Thermococcus</taxon>
    </lineage>
</organism>
<dbReference type="GO" id="GO:0016740">
    <property type="term" value="F:transferase activity"/>
    <property type="evidence" value="ECO:0007669"/>
    <property type="project" value="TreeGrafter"/>
</dbReference>
<dbReference type="Pfam" id="PF00753">
    <property type="entry name" value="Lactamase_B"/>
    <property type="match status" value="1"/>
</dbReference>
<accession>A0A7C0TYU9</accession>
<dbReference type="SUPFAM" id="SSF56281">
    <property type="entry name" value="Metallo-hydrolase/oxidoreductase"/>
    <property type="match status" value="1"/>
</dbReference>
<dbReference type="EMBL" id="DQYG01000110">
    <property type="protein sequence ID" value="HDD31492.1"/>
    <property type="molecule type" value="Genomic_DNA"/>
</dbReference>
<dbReference type="InterPro" id="IPR036866">
    <property type="entry name" value="RibonucZ/Hydroxyglut_hydro"/>
</dbReference>
<reference evidence="2" key="1">
    <citation type="journal article" date="2020" name="mSystems">
        <title>Genome- and Community-Level Interaction Insights into Carbon Utilization and Element Cycling Functions of Hydrothermarchaeota in Hydrothermal Sediment.</title>
        <authorList>
            <person name="Zhou Z."/>
            <person name="Liu Y."/>
            <person name="Xu W."/>
            <person name="Pan J."/>
            <person name="Luo Z.H."/>
            <person name="Li M."/>
        </authorList>
    </citation>
    <scope>NUCLEOTIDE SEQUENCE [LARGE SCALE GENOMIC DNA]</scope>
    <source>
        <strain evidence="2">HyVt-151</strain>
    </source>
</reference>
<dbReference type="CDD" id="cd07713">
    <property type="entry name" value="DHPS-like_MBL-fold"/>
    <property type="match status" value="1"/>
</dbReference>
<feature type="domain" description="Metallo-beta-lactamase" evidence="1">
    <location>
        <begin position="21"/>
        <end position="242"/>
    </location>
</feature>
<dbReference type="InterPro" id="IPR041712">
    <property type="entry name" value="DHPS-like_MBL-fold"/>
</dbReference>
<dbReference type="PANTHER" id="PTHR13754:SF18">
    <property type="entry name" value="7,8-DIHYDROPTERIN-6-METHYL-4-(BETA-D-RIBOFURANOSYL)-AMINOBENZENE-5'-PHOSPHATE SYNTHASE"/>
    <property type="match status" value="1"/>
</dbReference>
<dbReference type="AlphaFoldDB" id="A0A7C0TYU9"/>
<protein>
    <submittedName>
        <fullName evidence="2">MBL fold metallo-hydrolase</fullName>
    </submittedName>
</protein>
<dbReference type="SMART" id="SM00849">
    <property type="entry name" value="Lactamase_B"/>
    <property type="match status" value="1"/>
</dbReference>
<name>A0A7C0TYU9_THELI</name>
<sequence length="271" mass="30333">MKITVLFENHAGFKKGLLGSHGFSVLVEHRGKRVLVDTGSDGKVLLHNMKALNISPEEVNVVFLTHGHYDHTGGLEEFLKARKSSIDIYAHPHVFLRRIALKPKRREIGIPFSQEHLEKLGANFILDKKPLKIFDGVWSSGEIERVTWDKRVGYIVKDKELIKDPVRDDIALVVEDGENVIVITGCGHSGILNIIMHAQSLLNKPVKALIGGFHLMGSNEKLLKDAIRGLEELGVQKLYAGHCTGFEAMALFMYTFGKNFEPLYVGKVIEF</sequence>
<dbReference type="Proteomes" id="UP000886210">
    <property type="component" value="Unassembled WGS sequence"/>
</dbReference>